<dbReference type="Proteomes" id="UP000299102">
    <property type="component" value="Unassembled WGS sequence"/>
</dbReference>
<organism evidence="2 3">
    <name type="scientific">Eumeta variegata</name>
    <name type="common">Bagworm moth</name>
    <name type="synonym">Eumeta japonica</name>
    <dbReference type="NCBI Taxonomy" id="151549"/>
    <lineage>
        <taxon>Eukaryota</taxon>
        <taxon>Metazoa</taxon>
        <taxon>Ecdysozoa</taxon>
        <taxon>Arthropoda</taxon>
        <taxon>Hexapoda</taxon>
        <taxon>Insecta</taxon>
        <taxon>Pterygota</taxon>
        <taxon>Neoptera</taxon>
        <taxon>Endopterygota</taxon>
        <taxon>Lepidoptera</taxon>
        <taxon>Glossata</taxon>
        <taxon>Ditrysia</taxon>
        <taxon>Tineoidea</taxon>
        <taxon>Psychidae</taxon>
        <taxon>Oiketicinae</taxon>
        <taxon>Eumeta</taxon>
    </lineage>
</organism>
<evidence type="ECO:0000256" key="1">
    <source>
        <dbReference type="SAM" id="MobiDB-lite"/>
    </source>
</evidence>
<keyword evidence="3" id="KW-1185">Reference proteome</keyword>
<evidence type="ECO:0000313" key="3">
    <source>
        <dbReference type="Proteomes" id="UP000299102"/>
    </source>
</evidence>
<accession>A0A4C1WG01</accession>
<name>A0A4C1WG01_EUMVA</name>
<protein>
    <submittedName>
        <fullName evidence="2">Uncharacterized protein</fullName>
    </submittedName>
</protein>
<feature type="region of interest" description="Disordered" evidence="1">
    <location>
        <begin position="46"/>
        <end position="85"/>
    </location>
</feature>
<sequence>MQVVTDRPHNADFVMMFSFKLKQGPWQGTADVYTCCARVKKHRVTQHVEHRPTPSAPDADTNTVFTSRTGLSHGLIGKEHSNRIE</sequence>
<feature type="compositionally biased region" description="Basic and acidic residues" evidence="1">
    <location>
        <begin position="76"/>
        <end position="85"/>
    </location>
</feature>
<reference evidence="2 3" key="1">
    <citation type="journal article" date="2019" name="Commun. Biol.">
        <title>The bagworm genome reveals a unique fibroin gene that provides high tensile strength.</title>
        <authorList>
            <person name="Kono N."/>
            <person name="Nakamura H."/>
            <person name="Ohtoshi R."/>
            <person name="Tomita M."/>
            <person name="Numata K."/>
            <person name="Arakawa K."/>
        </authorList>
    </citation>
    <scope>NUCLEOTIDE SEQUENCE [LARGE SCALE GENOMIC DNA]</scope>
</reference>
<dbReference type="EMBL" id="BGZK01000542">
    <property type="protein sequence ID" value="GBP49319.1"/>
    <property type="molecule type" value="Genomic_DNA"/>
</dbReference>
<evidence type="ECO:0000313" key="2">
    <source>
        <dbReference type="EMBL" id="GBP49319.1"/>
    </source>
</evidence>
<feature type="compositionally biased region" description="Polar residues" evidence="1">
    <location>
        <begin position="60"/>
        <end position="70"/>
    </location>
</feature>
<comment type="caution">
    <text evidence="2">The sequence shown here is derived from an EMBL/GenBank/DDBJ whole genome shotgun (WGS) entry which is preliminary data.</text>
</comment>
<proteinExistence type="predicted"/>
<dbReference type="AlphaFoldDB" id="A0A4C1WG01"/>
<gene>
    <name evidence="2" type="ORF">EVAR_27021_1</name>
</gene>